<proteinExistence type="predicted"/>
<dbReference type="Proteomes" id="UP000465601">
    <property type="component" value="Unassembled WGS sequence"/>
</dbReference>
<keyword evidence="3" id="KW-1185">Reference proteome</keyword>
<evidence type="ECO:0000313" key="3">
    <source>
        <dbReference type="Proteomes" id="UP000465601"/>
    </source>
</evidence>
<accession>A0A833HRJ3</accession>
<dbReference type="EMBL" id="WBZB01000011">
    <property type="protein sequence ID" value="KAB3532072.1"/>
    <property type="molecule type" value="Genomic_DNA"/>
</dbReference>
<feature type="transmembrane region" description="Helical" evidence="1">
    <location>
        <begin position="83"/>
        <end position="102"/>
    </location>
</feature>
<dbReference type="AlphaFoldDB" id="A0A833HRJ3"/>
<keyword evidence="1" id="KW-0472">Membrane</keyword>
<sequence>MDCQASTNLMMKYLDNHITPQEWADLQLHLMICKDCDEAFKVYQEMLEALETMETPDISDKFEVRVMEAIDHSLYHKKNRQWFGIREVLISFGIYLTFLLAVQNPGWNILKVLEWITRGLYYVSHIFGVIESFLSRFATIFVYSRRLIMLQFQIISNTQITTIMFYFIALAGLTALFFLIEGKLQRLINS</sequence>
<feature type="transmembrane region" description="Helical" evidence="1">
    <location>
        <begin position="163"/>
        <end position="180"/>
    </location>
</feature>
<organism evidence="2 3">
    <name type="scientific">Alkaliphilus serpentinus</name>
    <dbReference type="NCBI Taxonomy" id="1482731"/>
    <lineage>
        <taxon>Bacteria</taxon>
        <taxon>Bacillati</taxon>
        <taxon>Bacillota</taxon>
        <taxon>Clostridia</taxon>
        <taxon>Peptostreptococcales</taxon>
        <taxon>Natronincolaceae</taxon>
        <taxon>Alkaliphilus</taxon>
    </lineage>
</organism>
<evidence type="ECO:0000313" key="2">
    <source>
        <dbReference type="EMBL" id="KAB3532072.1"/>
    </source>
</evidence>
<protein>
    <submittedName>
        <fullName evidence="2">Zf-HC2 domain-containing protein</fullName>
    </submittedName>
</protein>
<gene>
    <name evidence="2" type="ORF">F8153_03110</name>
</gene>
<reference evidence="2 3" key="1">
    <citation type="submission" date="2019-10" db="EMBL/GenBank/DDBJ databases">
        <title>Alkaliphilus serpentinus sp. nov. and Alkaliphilus pronyensis sp. nov., two novel anaerobic alkaliphilic species isolated from the serpentinized-hosted hydrothermal field of the Prony Bay (New Caledonia).</title>
        <authorList>
            <person name="Postec A."/>
        </authorList>
    </citation>
    <scope>NUCLEOTIDE SEQUENCE [LARGE SCALE GENOMIC DNA]</scope>
    <source>
        <strain evidence="2 3">LacT</strain>
    </source>
</reference>
<feature type="transmembrane region" description="Helical" evidence="1">
    <location>
        <begin position="122"/>
        <end position="143"/>
    </location>
</feature>
<keyword evidence="1" id="KW-1133">Transmembrane helix</keyword>
<dbReference type="OrthoDB" id="9808253at2"/>
<name>A0A833HRJ3_9FIRM</name>
<evidence type="ECO:0000256" key="1">
    <source>
        <dbReference type="SAM" id="Phobius"/>
    </source>
</evidence>
<dbReference type="RefSeq" id="WP_151864899.1">
    <property type="nucleotide sequence ID" value="NZ_WBZB01000011.1"/>
</dbReference>
<keyword evidence="1" id="KW-0812">Transmembrane</keyword>
<comment type="caution">
    <text evidence="2">The sequence shown here is derived from an EMBL/GenBank/DDBJ whole genome shotgun (WGS) entry which is preliminary data.</text>
</comment>